<dbReference type="SUPFAM" id="SSF53474">
    <property type="entry name" value="alpha/beta-Hydrolases"/>
    <property type="match status" value="1"/>
</dbReference>
<dbReference type="AlphaFoldDB" id="A0A6N2W3R6"/>
<evidence type="ECO:0000256" key="1">
    <source>
        <dbReference type="ARBA" id="ARBA00022801"/>
    </source>
</evidence>
<accession>A0A6N2W3R6</accession>
<dbReference type="InterPro" id="IPR029058">
    <property type="entry name" value="AB_hydrolase_fold"/>
</dbReference>
<dbReference type="PANTHER" id="PTHR48081:SF6">
    <property type="entry name" value="PEPTIDASE S9 PROLYL OLIGOPEPTIDASE CATALYTIC DOMAIN-CONTAINING PROTEIN"/>
    <property type="match status" value="1"/>
</dbReference>
<gene>
    <name evidence="3" type="primary">axeA1</name>
    <name evidence="3" type="ORF">CNLFYP112_00600</name>
</gene>
<sequence>MFGEVIRLWENGEYSYPLACGFVPNLVSYIHEDEKIRPCMIIVPGGGYRFVSQREGEIVARTFYDKGYNTFVLTYTTDLTMTEPLKEQPMKDLARAIRKIRQGAERYQIDPEKVILCGFSAGGHLCASVCVHYEDIQDEHRVYKHFSCRPDAVILSYPVITSGVYAHRGSFEALYGKEPSEKEMEYMSLEKHVTEKMPPCFVWHTIDDQTVPVENSHLFARACKDQGVLYAFHIFSHGKHGLSLANEQWASRECGGAYTKEQMQLLVKSIENGTITLPKEAEEKVYEEVTKVQPKDEPNEEVSIWPELADRWVKAILVNVKRNVR</sequence>
<keyword evidence="1 3" id="KW-0378">Hydrolase</keyword>
<dbReference type="EC" id="3.1.1.72" evidence="3"/>
<dbReference type="GO" id="GO:0046555">
    <property type="term" value="F:acetylxylan esterase activity"/>
    <property type="evidence" value="ECO:0007669"/>
    <property type="project" value="UniProtKB-EC"/>
</dbReference>
<protein>
    <submittedName>
        <fullName evidence="3">Acetylxylan esterase</fullName>
        <ecNumber evidence="3">3.1.1.72</ecNumber>
    </submittedName>
</protein>
<reference evidence="3" key="1">
    <citation type="submission" date="2019-11" db="EMBL/GenBank/DDBJ databases">
        <authorList>
            <person name="Feng L."/>
        </authorList>
    </citation>
    <scope>NUCLEOTIDE SEQUENCE</scope>
    <source>
        <strain evidence="3">CnexileLFYP112</strain>
    </source>
</reference>
<feature type="domain" description="BD-FAE-like" evidence="2">
    <location>
        <begin position="33"/>
        <end position="221"/>
    </location>
</feature>
<evidence type="ECO:0000313" key="3">
    <source>
        <dbReference type="EMBL" id="VYT36507.1"/>
    </source>
</evidence>
<dbReference type="InterPro" id="IPR049492">
    <property type="entry name" value="BD-FAE-like_dom"/>
</dbReference>
<proteinExistence type="predicted"/>
<name>A0A6N2W3R6_9FIRM</name>
<dbReference type="Gene3D" id="3.40.50.1820">
    <property type="entry name" value="alpha/beta hydrolase"/>
    <property type="match status" value="1"/>
</dbReference>
<organism evidence="3">
    <name type="scientific">[Clostridium] nexile</name>
    <dbReference type="NCBI Taxonomy" id="29361"/>
    <lineage>
        <taxon>Bacteria</taxon>
        <taxon>Bacillati</taxon>
        <taxon>Bacillota</taxon>
        <taxon>Clostridia</taxon>
        <taxon>Lachnospirales</taxon>
        <taxon>Lachnospiraceae</taxon>
        <taxon>Tyzzerella</taxon>
    </lineage>
</organism>
<dbReference type="PANTHER" id="PTHR48081">
    <property type="entry name" value="AB HYDROLASE SUPERFAMILY PROTEIN C4A8.06C"/>
    <property type="match status" value="1"/>
</dbReference>
<dbReference type="InterPro" id="IPR050300">
    <property type="entry name" value="GDXG_lipolytic_enzyme"/>
</dbReference>
<dbReference type="Pfam" id="PF20434">
    <property type="entry name" value="BD-FAE"/>
    <property type="match status" value="1"/>
</dbReference>
<dbReference type="EMBL" id="CACRTG010000043">
    <property type="protein sequence ID" value="VYT36507.1"/>
    <property type="molecule type" value="Genomic_DNA"/>
</dbReference>
<evidence type="ECO:0000259" key="2">
    <source>
        <dbReference type="Pfam" id="PF20434"/>
    </source>
</evidence>